<keyword evidence="3" id="KW-0805">Transcription regulation</keyword>
<name>A0A8D9E948_9HEMI</name>
<evidence type="ECO:0000256" key="5">
    <source>
        <dbReference type="ARBA" id="ARBA00025466"/>
    </source>
</evidence>
<accession>A0A8D9E948</accession>
<evidence type="ECO:0000256" key="2">
    <source>
        <dbReference type="ARBA" id="ARBA00016807"/>
    </source>
</evidence>
<dbReference type="GO" id="GO:0003677">
    <property type="term" value="F:DNA binding"/>
    <property type="evidence" value="ECO:0007669"/>
    <property type="project" value="UniProtKB-KW"/>
</dbReference>
<dbReference type="InterPro" id="IPR028002">
    <property type="entry name" value="Myb_DNA-bind_5"/>
</dbReference>
<organism evidence="7">
    <name type="scientific">Cacopsylla melanoneura</name>
    <dbReference type="NCBI Taxonomy" id="428564"/>
    <lineage>
        <taxon>Eukaryota</taxon>
        <taxon>Metazoa</taxon>
        <taxon>Ecdysozoa</taxon>
        <taxon>Arthropoda</taxon>
        <taxon>Hexapoda</taxon>
        <taxon>Insecta</taxon>
        <taxon>Pterygota</taxon>
        <taxon>Neoptera</taxon>
        <taxon>Paraneoptera</taxon>
        <taxon>Hemiptera</taxon>
        <taxon>Sternorrhyncha</taxon>
        <taxon>Psylloidea</taxon>
        <taxon>Psyllidae</taxon>
        <taxon>Psyllinae</taxon>
        <taxon>Cacopsylla</taxon>
    </lineage>
</organism>
<dbReference type="EMBL" id="HBUF01456844">
    <property type="protein sequence ID" value="CAG6743939.1"/>
    <property type="molecule type" value="Transcribed_RNA"/>
</dbReference>
<evidence type="ECO:0000256" key="3">
    <source>
        <dbReference type="ARBA" id="ARBA00023015"/>
    </source>
</evidence>
<evidence type="ECO:0000256" key="4">
    <source>
        <dbReference type="ARBA" id="ARBA00023163"/>
    </source>
</evidence>
<feature type="domain" description="Myb/SANT-like DNA-binding" evidence="6">
    <location>
        <begin position="4"/>
        <end position="78"/>
    </location>
</feature>
<keyword evidence="7" id="KW-0238">DNA-binding</keyword>
<comment type="function">
    <text evidence="5">Involved in transvection phenomena (= synapsis-dependent gene expression), where the synaptic pairing of chromosomes carrying genes with which zeste interacts influences the expression of these genes. Zeste binds to DNA and stimulates transcription from a nearby promoter.</text>
</comment>
<evidence type="ECO:0000256" key="1">
    <source>
        <dbReference type="ARBA" id="ARBA00011764"/>
    </source>
</evidence>
<sequence>MSKKQYLCKSDKEYLSELVVKYKDKIENKKVDAISNAEKKEAWDELRREFNAQGGTQRTTEELKRSWENAKAKRRKEIICEKQLRLKTGGGTYTSPPDTESTIPELDSLLGTNLDIELTNYKDSDGVQLKAINSSVILLEESQEREEDDEMTGDSVVQVEDSVVDVQCTSRREKTSRMNRTKKPSSSVYQSRADCIEAEKHERVRRVTQNIQHDQEYHKEKLKTQEEEQSYWRAKKENELLIKEILTKKIGELTNNNASLSKVDEYLSFITNQ</sequence>
<dbReference type="PANTHER" id="PTHR21411">
    <property type="entry name" value="APONTIC"/>
    <property type="match status" value="1"/>
</dbReference>
<evidence type="ECO:0000259" key="6">
    <source>
        <dbReference type="Pfam" id="PF13873"/>
    </source>
</evidence>
<dbReference type="AlphaFoldDB" id="A0A8D9E948"/>
<dbReference type="PANTHER" id="PTHR21411:SF0">
    <property type="entry name" value="REGULATORY PROTEIN ZESTE"/>
    <property type="match status" value="1"/>
</dbReference>
<protein>
    <recommendedName>
        <fullName evidence="2">Regulatory protein zeste</fullName>
    </recommendedName>
</protein>
<keyword evidence="4" id="KW-0804">Transcription</keyword>
<proteinExistence type="predicted"/>
<dbReference type="Pfam" id="PF13873">
    <property type="entry name" value="Myb_DNA-bind_5"/>
    <property type="match status" value="1"/>
</dbReference>
<reference evidence="7" key="1">
    <citation type="submission" date="2021-05" db="EMBL/GenBank/DDBJ databases">
        <authorList>
            <person name="Alioto T."/>
            <person name="Alioto T."/>
            <person name="Gomez Garrido J."/>
        </authorList>
    </citation>
    <scope>NUCLEOTIDE SEQUENCE</scope>
</reference>
<comment type="subunit">
    <text evidence="1">Self-associates forming complexes of several hundred monomers.</text>
</comment>
<evidence type="ECO:0000313" key="7">
    <source>
        <dbReference type="EMBL" id="CAG6743939.1"/>
    </source>
</evidence>